<dbReference type="GO" id="GO:0043590">
    <property type="term" value="C:bacterial nucleoid"/>
    <property type="evidence" value="ECO:0007669"/>
    <property type="project" value="TreeGrafter"/>
</dbReference>
<keyword evidence="3" id="KW-0234">DNA repair</keyword>
<protein>
    <recommendedName>
        <fullName evidence="4">DNA replication/recombination mediator RecO N-terminal domain-containing protein</fullName>
    </recommendedName>
</protein>
<dbReference type="InterPro" id="IPR012340">
    <property type="entry name" value="NA-bd_OB-fold"/>
</dbReference>
<dbReference type="RefSeq" id="WP_154420323.1">
    <property type="nucleotide sequence ID" value="NZ_VUNS01000030.1"/>
</dbReference>
<dbReference type="PANTHER" id="PTHR33991">
    <property type="entry name" value="DNA REPAIR PROTEIN RECO"/>
    <property type="match status" value="1"/>
</dbReference>
<evidence type="ECO:0000313" key="5">
    <source>
        <dbReference type="EMBL" id="MST99164.1"/>
    </source>
</evidence>
<evidence type="ECO:0000313" key="6">
    <source>
        <dbReference type="Proteomes" id="UP000435649"/>
    </source>
</evidence>
<evidence type="ECO:0000256" key="2">
    <source>
        <dbReference type="ARBA" id="ARBA00023172"/>
    </source>
</evidence>
<name>A0A844G894_9BACT</name>
<dbReference type="PANTHER" id="PTHR33991:SF1">
    <property type="entry name" value="DNA REPAIR PROTEIN RECO"/>
    <property type="match status" value="1"/>
</dbReference>
<organism evidence="5 6">
    <name type="scientific">Victivallis lenta</name>
    <dbReference type="NCBI Taxonomy" id="2606640"/>
    <lineage>
        <taxon>Bacteria</taxon>
        <taxon>Pseudomonadati</taxon>
        <taxon>Lentisphaerota</taxon>
        <taxon>Lentisphaeria</taxon>
        <taxon>Victivallales</taxon>
        <taxon>Victivallaceae</taxon>
        <taxon>Victivallis</taxon>
    </lineage>
</organism>
<dbReference type="Proteomes" id="UP000435649">
    <property type="component" value="Unassembled WGS sequence"/>
</dbReference>
<dbReference type="GO" id="GO:0006302">
    <property type="term" value="P:double-strand break repair"/>
    <property type="evidence" value="ECO:0007669"/>
    <property type="project" value="TreeGrafter"/>
</dbReference>
<dbReference type="EMBL" id="VUNS01000030">
    <property type="protein sequence ID" value="MST99164.1"/>
    <property type="molecule type" value="Genomic_DNA"/>
</dbReference>
<dbReference type="Gene3D" id="2.40.50.140">
    <property type="entry name" value="Nucleic acid-binding proteins"/>
    <property type="match status" value="1"/>
</dbReference>
<comment type="caution">
    <text evidence="5">The sequence shown here is derived from an EMBL/GenBank/DDBJ whole genome shotgun (WGS) entry which is preliminary data.</text>
</comment>
<proteinExistence type="predicted"/>
<gene>
    <name evidence="5" type="ORF">FYJ85_19220</name>
</gene>
<evidence type="ECO:0000259" key="4">
    <source>
        <dbReference type="Pfam" id="PF11967"/>
    </source>
</evidence>
<sequence length="200" mass="23095">MTRIRTSCIVLRQTPFRESSLIVSALAPEGRIDFLQRGARGCGKRKFPEVGLFRELAIEYRPPDAKSTFFSVRDPEVRTVFDSIALHTEPYLAACELAGFLHANTHPMVESAQTYRAFRTLLSHYTQSEEVEPWKMLVKLAFLNENGLIPEPEREEEVLLLKYLLAASQGEEEAPPLREEYRERLGQWIDRLLHHHGFRT</sequence>
<keyword evidence="2" id="KW-0233">DNA recombination</keyword>
<evidence type="ECO:0000256" key="1">
    <source>
        <dbReference type="ARBA" id="ARBA00022763"/>
    </source>
</evidence>
<dbReference type="InterPro" id="IPR003717">
    <property type="entry name" value="RecO"/>
</dbReference>
<evidence type="ECO:0000256" key="3">
    <source>
        <dbReference type="ARBA" id="ARBA00023204"/>
    </source>
</evidence>
<dbReference type="GO" id="GO:0006310">
    <property type="term" value="P:DNA recombination"/>
    <property type="evidence" value="ECO:0007669"/>
    <property type="project" value="UniProtKB-KW"/>
</dbReference>
<dbReference type="InterPro" id="IPR022572">
    <property type="entry name" value="DNA_rep/recomb_RecO_N"/>
</dbReference>
<keyword evidence="1" id="KW-0227">DNA damage</keyword>
<keyword evidence="6" id="KW-1185">Reference proteome</keyword>
<reference evidence="5 6" key="1">
    <citation type="submission" date="2019-08" db="EMBL/GenBank/DDBJ databases">
        <title>In-depth cultivation of the pig gut microbiome towards novel bacterial diversity and tailored functional studies.</title>
        <authorList>
            <person name="Wylensek D."/>
            <person name="Hitch T.C.A."/>
            <person name="Clavel T."/>
        </authorList>
    </citation>
    <scope>NUCLEOTIDE SEQUENCE [LARGE SCALE GENOMIC DNA]</scope>
    <source>
        <strain evidence="5 6">BBE-744-WT-12</strain>
    </source>
</reference>
<dbReference type="SUPFAM" id="SSF50249">
    <property type="entry name" value="Nucleic acid-binding proteins"/>
    <property type="match status" value="1"/>
</dbReference>
<accession>A0A844G894</accession>
<dbReference type="Pfam" id="PF11967">
    <property type="entry name" value="RecO_N"/>
    <property type="match status" value="1"/>
</dbReference>
<dbReference type="AlphaFoldDB" id="A0A844G894"/>
<feature type="domain" description="DNA replication/recombination mediator RecO N-terminal" evidence="4">
    <location>
        <begin position="1"/>
        <end position="61"/>
    </location>
</feature>